<comment type="function">
    <text evidence="1">Thiol-specific peroxidase that catalyzes the reduction of hydrogen peroxide and organic hydroperoxides to water and alcohols, respectively. Plays a role in cell protection against oxidative stress by detoxifying peroxides and as sensor of hydrogen peroxide-mediated signaling events.</text>
</comment>
<evidence type="ECO:0000256" key="6">
    <source>
        <dbReference type="ARBA" id="ARBA00023157"/>
    </source>
</evidence>
<evidence type="ECO:0000256" key="12">
    <source>
        <dbReference type="SAM" id="SignalP"/>
    </source>
</evidence>
<dbReference type="InterPro" id="IPR000866">
    <property type="entry name" value="AhpC/TSA"/>
</dbReference>
<feature type="signal peptide" evidence="12">
    <location>
        <begin position="1"/>
        <end position="26"/>
    </location>
</feature>
<accession>A0A7G5EIB7</accession>
<dbReference type="GO" id="GO:0008379">
    <property type="term" value="F:thioredoxin peroxidase activity"/>
    <property type="evidence" value="ECO:0007669"/>
    <property type="project" value="TreeGrafter"/>
</dbReference>
<dbReference type="InterPro" id="IPR013766">
    <property type="entry name" value="Thioredoxin_domain"/>
</dbReference>
<proteinExistence type="inferred from homology"/>
<dbReference type="GO" id="GO:0034599">
    <property type="term" value="P:cellular response to oxidative stress"/>
    <property type="evidence" value="ECO:0007669"/>
    <property type="project" value="TreeGrafter"/>
</dbReference>
<keyword evidence="15" id="KW-1185">Reference proteome</keyword>
<sequence length="185" mass="19347">MKAKLVGALASVVMGCAALVSMPSHAALAVGAQAPLFSTQSALAGKVQRFDMAEALKRGPVVLYFFPKAFSQGCTIEAHAFAEATPSFAASGAQVVGISHDDIATMQRFSSEACRDQFSVASDPDAKAIKAYDAGSAARPGTASRISYVIAPDGKVIYAHEGSDPMEHVQQTLKAVQAWKARQKS</sequence>
<comment type="similarity">
    <text evidence="9">Belongs to the peroxiredoxin family. BCP/PrxQ subfamily.</text>
</comment>
<dbReference type="CDD" id="cd03017">
    <property type="entry name" value="PRX_BCP"/>
    <property type="match status" value="1"/>
</dbReference>
<keyword evidence="12" id="KW-0732">Signal</keyword>
<evidence type="ECO:0000256" key="5">
    <source>
        <dbReference type="ARBA" id="ARBA00023002"/>
    </source>
</evidence>
<reference evidence="14 15" key="1">
    <citation type="journal article" date="2020" name="G3 (Bethesda)">
        <title>CeMbio - The Caenorhabditis elegans Microbiome Resource.</title>
        <authorList>
            <person name="Dirksen P."/>
            <person name="Assie A."/>
            <person name="Zimmermann J."/>
            <person name="Zhang F."/>
            <person name="Tietje A.M."/>
            <person name="Marsh S.A."/>
            <person name="Felix M.A."/>
            <person name="Shapira M."/>
            <person name="Kaleta C."/>
            <person name="Schulenburg H."/>
            <person name="Samuel B."/>
        </authorList>
    </citation>
    <scope>NUCLEOTIDE SEQUENCE [LARGE SCALE GENOMIC DNA]</scope>
    <source>
        <strain evidence="14 15">BIGb0172</strain>
    </source>
</reference>
<evidence type="ECO:0000256" key="2">
    <source>
        <dbReference type="ARBA" id="ARBA00013017"/>
    </source>
</evidence>
<keyword evidence="5" id="KW-0560">Oxidoreductase</keyword>
<dbReference type="Pfam" id="PF00578">
    <property type="entry name" value="AhpC-TSA"/>
    <property type="match status" value="1"/>
</dbReference>
<evidence type="ECO:0000313" key="14">
    <source>
        <dbReference type="EMBL" id="QMV73742.1"/>
    </source>
</evidence>
<dbReference type="EC" id="1.11.1.24" evidence="2"/>
<feature type="chain" id="PRO_5028991207" description="thioredoxin-dependent peroxiredoxin" evidence="12">
    <location>
        <begin position="27"/>
        <end position="185"/>
    </location>
</feature>
<evidence type="ECO:0000256" key="7">
    <source>
        <dbReference type="ARBA" id="ARBA00023284"/>
    </source>
</evidence>
<gene>
    <name evidence="14" type="ORF">HS961_13400</name>
</gene>
<dbReference type="RefSeq" id="WP_182322723.1">
    <property type="nucleotide sequence ID" value="NZ_CP058554.1"/>
</dbReference>
<dbReference type="InterPro" id="IPR050924">
    <property type="entry name" value="Peroxiredoxin_BCP/PrxQ"/>
</dbReference>
<dbReference type="Proteomes" id="UP000515240">
    <property type="component" value="Chromosome"/>
</dbReference>
<dbReference type="PROSITE" id="PS51257">
    <property type="entry name" value="PROKAR_LIPOPROTEIN"/>
    <property type="match status" value="1"/>
</dbReference>
<evidence type="ECO:0000256" key="3">
    <source>
        <dbReference type="ARBA" id="ARBA00022559"/>
    </source>
</evidence>
<dbReference type="PROSITE" id="PS51352">
    <property type="entry name" value="THIOREDOXIN_2"/>
    <property type="match status" value="1"/>
</dbReference>
<keyword evidence="7" id="KW-0676">Redox-active center</keyword>
<dbReference type="GO" id="GO:0045454">
    <property type="term" value="P:cell redox homeostasis"/>
    <property type="evidence" value="ECO:0007669"/>
    <property type="project" value="TreeGrafter"/>
</dbReference>
<dbReference type="Gene3D" id="3.40.30.10">
    <property type="entry name" value="Glutaredoxin"/>
    <property type="match status" value="1"/>
</dbReference>
<dbReference type="InterPro" id="IPR036249">
    <property type="entry name" value="Thioredoxin-like_sf"/>
</dbReference>
<evidence type="ECO:0000259" key="13">
    <source>
        <dbReference type="PROSITE" id="PS51352"/>
    </source>
</evidence>
<dbReference type="EMBL" id="CP058554">
    <property type="protein sequence ID" value="QMV73742.1"/>
    <property type="molecule type" value="Genomic_DNA"/>
</dbReference>
<name>A0A7G5EIB7_9BURK</name>
<keyword evidence="6" id="KW-1015">Disulfide bond</keyword>
<dbReference type="KEGG" id="cpis:HS961_13400"/>
<comment type="catalytic activity">
    <reaction evidence="11">
        <text>a hydroperoxide + [thioredoxin]-dithiol = an alcohol + [thioredoxin]-disulfide + H2O</text>
        <dbReference type="Rhea" id="RHEA:62620"/>
        <dbReference type="Rhea" id="RHEA-COMP:10698"/>
        <dbReference type="Rhea" id="RHEA-COMP:10700"/>
        <dbReference type="ChEBI" id="CHEBI:15377"/>
        <dbReference type="ChEBI" id="CHEBI:29950"/>
        <dbReference type="ChEBI" id="CHEBI:30879"/>
        <dbReference type="ChEBI" id="CHEBI:35924"/>
        <dbReference type="ChEBI" id="CHEBI:50058"/>
        <dbReference type="EC" id="1.11.1.24"/>
    </reaction>
</comment>
<evidence type="ECO:0000256" key="9">
    <source>
        <dbReference type="ARBA" id="ARBA00038489"/>
    </source>
</evidence>
<keyword evidence="3" id="KW-0575">Peroxidase</keyword>
<evidence type="ECO:0000256" key="1">
    <source>
        <dbReference type="ARBA" id="ARBA00003330"/>
    </source>
</evidence>
<protein>
    <recommendedName>
        <fullName evidence="2">thioredoxin-dependent peroxiredoxin</fullName>
        <ecNumber evidence="2">1.11.1.24</ecNumber>
    </recommendedName>
    <alternativeName>
        <fullName evidence="8">Thioredoxin peroxidase</fullName>
    </alternativeName>
    <alternativeName>
        <fullName evidence="10">Thioredoxin-dependent peroxiredoxin Bcp</fullName>
    </alternativeName>
</protein>
<evidence type="ECO:0000313" key="15">
    <source>
        <dbReference type="Proteomes" id="UP000515240"/>
    </source>
</evidence>
<dbReference type="SUPFAM" id="SSF52833">
    <property type="entry name" value="Thioredoxin-like"/>
    <property type="match status" value="1"/>
</dbReference>
<keyword evidence="4" id="KW-0049">Antioxidant</keyword>
<evidence type="ECO:0000256" key="11">
    <source>
        <dbReference type="ARBA" id="ARBA00049091"/>
    </source>
</evidence>
<dbReference type="AlphaFoldDB" id="A0A7G5EIB7"/>
<organism evidence="14 15">
    <name type="scientific">Comamonas piscis</name>
    <dbReference type="NCBI Taxonomy" id="1562974"/>
    <lineage>
        <taxon>Bacteria</taxon>
        <taxon>Pseudomonadati</taxon>
        <taxon>Pseudomonadota</taxon>
        <taxon>Betaproteobacteria</taxon>
        <taxon>Burkholderiales</taxon>
        <taxon>Comamonadaceae</taxon>
        <taxon>Comamonas</taxon>
    </lineage>
</organism>
<dbReference type="PANTHER" id="PTHR42801">
    <property type="entry name" value="THIOREDOXIN-DEPENDENT PEROXIDE REDUCTASE"/>
    <property type="match status" value="1"/>
</dbReference>
<dbReference type="PANTHER" id="PTHR42801:SF4">
    <property type="entry name" value="AHPC_TSA FAMILY PROTEIN"/>
    <property type="match status" value="1"/>
</dbReference>
<evidence type="ECO:0000256" key="8">
    <source>
        <dbReference type="ARBA" id="ARBA00032824"/>
    </source>
</evidence>
<dbReference type="GO" id="GO:0005737">
    <property type="term" value="C:cytoplasm"/>
    <property type="evidence" value="ECO:0007669"/>
    <property type="project" value="TreeGrafter"/>
</dbReference>
<evidence type="ECO:0000256" key="4">
    <source>
        <dbReference type="ARBA" id="ARBA00022862"/>
    </source>
</evidence>
<feature type="domain" description="Thioredoxin" evidence="13">
    <location>
        <begin position="28"/>
        <end position="178"/>
    </location>
</feature>
<evidence type="ECO:0000256" key="10">
    <source>
        <dbReference type="ARBA" id="ARBA00042639"/>
    </source>
</evidence>